<organism evidence="2 3">
    <name type="scientific">Candidatus Yonathbacteria bacterium RIFOXYD1_FULL_52_36</name>
    <dbReference type="NCBI Taxonomy" id="1802730"/>
    <lineage>
        <taxon>Bacteria</taxon>
        <taxon>Candidatus Yonathiibacteriota</taxon>
    </lineage>
</organism>
<evidence type="ECO:0000313" key="2">
    <source>
        <dbReference type="EMBL" id="OHA86275.1"/>
    </source>
</evidence>
<dbReference type="Proteomes" id="UP000178168">
    <property type="component" value="Unassembled WGS sequence"/>
</dbReference>
<proteinExistence type="predicted"/>
<accession>A0A1G2SMI0</accession>
<protein>
    <submittedName>
        <fullName evidence="2">Uncharacterized protein</fullName>
    </submittedName>
</protein>
<feature type="transmembrane region" description="Helical" evidence="1">
    <location>
        <begin position="146"/>
        <end position="164"/>
    </location>
</feature>
<dbReference type="AlphaFoldDB" id="A0A1G2SMI0"/>
<keyword evidence="1" id="KW-0472">Membrane</keyword>
<evidence type="ECO:0000256" key="1">
    <source>
        <dbReference type="SAM" id="Phobius"/>
    </source>
</evidence>
<gene>
    <name evidence="2" type="ORF">A2591_01795</name>
</gene>
<feature type="transmembrane region" description="Helical" evidence="1">
    <location>
        <begin position="51"/>
        <end position="69"/>
    </location>
</feature>
<evidence type="ECO:0000313" key="3">
    <source>
        <dbReference type="Proteomes" id="UP000178168"/>
    </source>
</evidence>
<feature type="transmembrane region" description="Helical" evidence="1">
    <location>
        <begin position="27"/>
        <end position="45"/>
    </location>
</feature>
<name>A0A1G2SMI0_9BACT</name>
<sequence length="177" mass="19274">MNNKEGLKGIVTRLPFVPKVPIGRKDFFKGYLLMVPVVLAVSVSLGSLSGWIHLTFSYVLVVVGSYVMATWYTKRFLDIYPKVGAKELQIILFVLILALGALTSIQAGMLEELRAYANYVAMHGLGASGAPEISESTLRYGTPISVTRAILGVPLLLFALILFLKKGRVGYLAPKNA</sequence>
<feature type="transmembrane region" description="Helical" evidence="1">
    <location>
        <begin position="90"/>
        <end position="109"/>
    </location>
</feature>
<keyword evidence="1" id="KW-0812">Transmembrane</keyword>
<keyword evidence="1" id="KW-1133">Transmembrane helix</keyword>
<dbReference type="STRING" id="1802730.A2591_01795"/>
<reference evidence="2 3" key="1">
    <citation type="journal article" date="2016" name="Nat. Commun.">
        <title>Thousands of microbial genomes shed light on interconnected biogeochemical processes in an aquifer system.</title>
        <authorList>
            <person name="Anantharaman K."/>
            <person name="Brown C.T."/>
            <person name="Hug L.A."/>
            <person name="Sharon I."/>
            <person name="Castelle C.J."/>
            <person name="Probst A.J."/>
            <person name="Thomas B.C."/>
            <person name="Singh A."/>
            <person name="Wilkins M.J."/>
            <person name="Karaoz U."/>
            <person name="Brodie E.L."/>
            <person name="Williams K.H."/>
            <person name="Hubbard S.S."/>
            <person name="Banfield J.F."/>
        </authorList>
    </citation>
    <scope>NUCLEOTIDE SEQUENCE [LARGE SCALE GENOMIC DNA]</scope>
</reference>
<dbReference type="EMBL" id="MHUZ01000005">
    <property type="protein sequence ID" value="OHA86275.1"/>
    <property type="molecule type" value="Genomic_DNA"/>
</dbReference>
<comment type="caution">
    <text evidence="2">The sequence shown here is derived from an EMBL/GenBank/DDBJ whole genome shotgun (WGS) entry which is preliminary data.</text>
</comment>